<accession>A0A317YTK7</accession>
<gene>
    <name evidence="1" type="ORF">DD902_04280</name>
    <name evidence="2" type="ORF">DV961_08355</name>
</gene>
<reference evidence="4" key="3">
    <citation type="journal article" date="2018" name="Vet. Microbiol.">
        <title>Molecular epidemiology of methicillin-resistant staphylococci amongst veterinary personnel, personnel-owned pets, patients and the hospital environment of two companion animal veterinary hospitals.</title>
        <authorList>
            <person name="Worthing K.A."/>
            <person name="Brown J."/>
            <person name="Gerber L."/>
            <person name="Abraham S."/>
            <person name="Trott D."/>
            <person name="Norris J.M."/>
        </authorList>
    </citation>
    <scope>NUCLEOTIDE SEQUENCE [LARGE SCALE GENOMIC DNA]</scope>
    <source>
        <strain evidence="4">ST496-2</strain>
    </source>
</reference>
<organism evidence="1 3">
    <name type="scientific">Staphylococcus pseudintermedius</name>
    <dbReference type="NCBI Taxonomy" id="283734"/>
    <lineage>
        <taxon>Bacteria</taxon>
        <taxon>Bacillati</taxon>
        <taxon>Bacillota</taxon>
        <taxon>Bacilli</taxon>
        <taxon>Bacillales</taxon>
        <taxon>Staphylococcaceae</taxon>
        <taxon>Staphylococcus</taxon>
        <taxon>Staphylococcus intermedius group</taxon>
    </lineage>
</organism>
<dbReference type="OrthoDB" id="2411298at2"/>
<dbReference type="EMBL" id="QQPC01000054">
    <property type="protein sequence ID" value="REA81026.1"/>
    <property type="molecule type" value="Genomic_DNA"/>
</dbReference>
<dbReference type="Proteomes" id="UP000246800">
    <property type="component" value="Unassembled WGS sequence"/>
</dbReference>
<name>A0A317YTK7_STAPS</name>
<reference evidence="2" key="2">
    <citation type="journal article" date="2018" name="Vet. Microbiol.">
        <title>Methicillin-resistant staphylococci amongst veterinary personnel, personnel-owned pets, patients and the hospital environment of two small animal veterinary hospitals.</title>
        <authorList>
            <person name="Worthing K.A."/>
            <person name="Brown J."/>
            <person name="Gerber L."/>
            <person name="Abraham S."/>
            <person name="Trott D."/>
            <person name="Norris J.M."/>
        </authorList>
    </citation>
    <scope>NUCLEOTIDE SEQUENCE</scope>
    <source>
        <strain evidence="2">ST496-2</strain>
    </source>
</reference>
<evidence type="ECO:0000313" key="2">
    <source>
        <dbReference type="EMBL" id="REA81026.1"/>
    </source>
</evidence>
<dbReference type="Proteomes" id="UP000256409">
    <property type="component" value="Unassembled WGS sequence"/>
</dbReference>
<proteinExistence type="predicted"/>
<dbReference type="RefSeq" id="WP_110178560.1">
    <property type="nucleotide sequence ID" value="NZ_CAJESY010000014.1"/>
</dbReference>
<sequence>MKPVMNQSITIEIPTLDDKGRIKLNDYGQPLTKKVSGKCRVVENGEVRRNEMLAITDASDEIDVLPNFPIVDGAKVTYTTIGGITKNGTIKTHTETTNLTANKVYFRTLIVDA</sequence>
<comment type="caution">
    <text evidence="1">The sequence shown here is derived from an EMBL/GenBank/DDBJ whole genome shotgun (WGS) entry which is preliminary data.</text>
</comment>
<dbReference type="AlphaFoldDB" id="A0A317YTK7"/>
<evidence type="ECO:0000313" key="4">
    <source>
        <dbReference type="Proteomes" id="UP000256409"/>
    </source>
</evidence>
<evidence type="ECO:0000313" key="1">
    <source>
        <dbReference type="EMBL" id="PWZ75885.1"/>
    </source>
</evidence>
<dbReference type="EMBL" id="QEIT01000021">
    <property type="protein sequence ID" value="PWZ75885.1"/>
    <property type="molecule type" value="Genomic_DNA"/>
</dbReference>
<reference evidence="1 3" key="1">
    <citation type="journal article" date="2018" name="Vet. Microbiol.">
        <title>Clonal diversity and geographic distribution of methicillin-resistant Staphylococcus pseudintermedius from Australian animals: Discovery of novel sequence types.</title>
        <authorList>
            <person name="Worthing K.A."/>
            <person name="Abraham S."/>
            <person name="Coombs G.W."/>
            <person name="Pang S."/>
            <person name="Saputra S."/>
            <person name="Jordan D."/>
            <person name="Trott D.J."/>
            <person name="Norris J.M."/>
        </authorList>
    </citation>
    <scope>NUCLEOTIDE SEQUENCE [LARGE SCALE GENOMIC DNA]</scope>
    <source>
        <strain evidence="1 3">ST525 1</strain>
    </source>
</reference>
<evidence type="ECO:0000313" key="3">
    <source>
        <dbReference type="Proteomes" id="UP000246800"/>
    </source>
</evidence>
<protein>
    <submittedName>
        <fullName evidence="1">Uncharacterized protein</fullName>
    </submittedName>
</protein>